<keyword evidence="2 6" id="KW-0812">Transmembrane</keyword>
<evidence type="ECO:0000313" key="7">
    <source>
        <dbReference type="Proteomes" id="UP000695023"/>
    </source>
</evidence>
<feature type="transmembrane region" description="Helical" evidence="6">
    <location>
        <begin position="167"/>
        <end position="192"/>
    </location>
</feature>
<name>A0A9Y3VCL1_9CICH</name>
<dbReference type="InterPro" id="IPR045014">
    <property type="entry name" value="TM41A/B"/>
</dbReference>
<proteinExistence type="predicted"/>
<comment type="subcellular location">
    <subcellularLocation>
        <location evidence="1">Membrane</location>
        <topology evidence="1">Multi-pass membrane protein</topology>
    </subcellularLocation>
</comment>
<gene>
    <name evidence="8" type="primary">tmem41aa</name>
</gene>
<dbReference type="RefSeq" id="XP_005723694.1">
    <property type="nucleotide sequence ID" value="XM_005723637.2"/>
</dbReference>
<dbReference type="PANTHER" id="PTHR43220:SF21">
    <property type="entry name" value="TRANSMEMBRANE PROTEIN 41A"/>
    <property type="match status" value="1"/>
</dbReference>
<organism evidence="7 8">
    <name type="scientific">Pundamilia nyererei</name>
    <dbReference type="NCBI Taxonomy" id="303518"/>
    <lineage>
        <taxon>Eukaryota</taxon>
        <taxon>Metazoa</taxon>
        <taxon>Chordata</taxon>
        <taxon>Craniata</taxon>
        <taxon>Vertebrata</taxon>
        <taxon>Euteleostomi</taxon>
        <taxon>Actinopterygii</taxon>
        <taxon>Neopterygii</taxon>
        <taxon>Teleostei</taxon>
        <taxon>Neoteleostei</taxon>
        <taxon>Acanthomorphata</taxon>
        <taxon>Ovalentaria</taxon>
        <taxon>Cichlomorphae</taxon>
        <taxon>Cichliformes</taxon>
        <taxon>Cichlidae</taxon>
        <taxon>African cichlids</taxon>
        <taxon>Pseudocrenilabrinae</taxon>
        <taxon>Haplochromini</taxon>
        <taxon>Pundamilia</taxon>
    </lineage>
</organism>
<keyword evidence="7" id="KW-1185">Reference proteome</keyword>
<dbReference type="AlphaFoldDB" id="A0A9Y3VCL1"/>
<evidence type="ECO:0000256" key="2">
    <source>
        <dbReference type="ARBA" id="ARBA00022692"/>
    </source>
</evidence>
<evidence type="ECO:0000313" key="8">
    <source>
        <dbReference type="RefSeq" id="XP_005723694.1"/>
    </source>
</evidence>
<evidence type="ECO:0000256" key="5">
    <source>
        <dbReference type="SAM" id="MobiDB-lite"/>
    </source>
</evidence>
<dbReference type="GeneID" id="102202056"/>
<dbReference type="Proteomes" id="UP000695023">
    <property type="component" value="Unplaced"/>
</dbReference>
<feature type="transmembrane region" description="Helical" evidence="6">
    <location>
        <begin position="6"/>
        <end position="25"/>
    </location>
</feature>
<keyword evidence="3 6" id="KW-1133">Transmembrane helix</keyword>
<dbReference type="PANTHER" id="PTHR43220">
    <property type="match status" value="1"/>
</dbReference>
<feature type="transmembrane region" description="Helical" evidence="6">
    <location>
        <begin position="125"/>
        <end position="146"/>
    </location>
</feature>
<protein>
    <submittedName>
        <fullName evidence="8">Transmembrane protein 41A-A</fullName>
    </submittedName>
</protein>
<evidence type="ECO:0000256" key="6">
    <source>
        <dbReference type="SAM" id="Phobius"/>
    </source>
</evidence>
<accession>A0A9Y3VCL1</accession>
<feature type="region of interest" description="Disordered" evidence="5">
    <location>
        <begin position="36"/>
        <end position="60"/>
    </location>
</feature>
<reference evidence="8" key="1">
    <citation type="submission" date="2025-08" db="UniProtKB">
        <authorList>
            <consortium name="RefSeq"/>
        </authorList>
    </citation>
    <scope>IDENTIFICATION</scope>
</reference>
<dbReference type="CTD" id="553803"/>
<sequence length="247" mass="27570">MRSLVGLITVVAAASLYLYSLSLYLPAGPRKRSVRSAEAGHVSEEQQQQPGDSLDEEEPSRLKFPSDLEELRELAELLQFYKTEHTGYVLLLFCSAYLYKQSFAIPGSSFLNILAGAIFGPYQGLLLACVLTTAGSTMCFLLSQFFGKHYIVNLFPDKVSTLQRKPITFFFCSVFIGLLPYNFICVQTGVMLSEVSSLDDLFSWERLLQLLAIACMALLPGALIRRFSQKRLKLGIQSQNGLNKKVK</sequence>
<dbReference type="GO" id="GO:0016020">
    <property type="term" value="C:membrane"/>
    <property type="evidence" value="ECO:0007669"/>
    <property type="project" value="UniProtKB-SubCell"/>
</dbReference>
<evidence type="ECO:0000256" key="4">
    <source>
        <dbReference type="ARBA" id="ARBA00023136"/>
    </source>
</evidence>
<feature type="transmembrane region" description="Helical" evidence="6">
    <location>
        <begin position="207"/>
        <end position="224"/>
    </location>
</feature>
<evidence type="ECO:0000256" key="1">
    <source>
        <dbReference type="ARBA" id="ARBA00004141"/>
    </source>
</evidence>
<evidence type="ECO:0000256" key="3">
    <source>
        <dbReference type="ARBA" id="ARBA00022989"/>
    </source>
</evidence>
<keyword evidence="4 6" id="KW-0472">Membrane</keyword>